<dbReference type="EMBL" id="GL871271">
    <property type="protein sequence ID" value="EGC31178.1"/>
    <property type="molecule type" value="Genomic_DNA"/>
</dbReference>
<sequence length="113" mass="11299">MELLLKWGLGNVSSSGSNGCPSNISNSGSNGCPSNISSSGSIGQIFIQVGSSSCINIESNVVGSNSGCNFVSSIVSNSDLGRELNAVSSGATSNNDSCGTSSVKYRIVGVQTI</sequence>
<protein>
    <submittedName>
        <fullName evidence="1">Uncharacterized protein</fullName>
    </submittedName>
</protein>
<evidence type="ECO:0000313" key="1">
    <source>
        <dbReference type="EMBL" id="EGC31178.1"/>
    </source>
</evidence>
<dbReference type="AlphaFoldDB" id="F0ZY02"/>
<gene>
    <name evidence="1" type="ORF">DICPUDRAFT_82913</name>
</gene>
<reference evidence="2" key="1">
    <citation type="journal article" date="2011" name="Genome Biol.">
        <title>Comparative genomics of the social amoebae Dictyostelium discoideum and Dictyostelium purpureum.</title>
        <authorList>
            <consortium name="US DOE Joint Genome Institute (JGI-PGF)"/>
            <person name="Sucgang R."/>
            <person name="Kuo A."/>
            <person name="Tian X."/>
            <person name="Salerno W."/>
            <person name="Parikh A."/>
            <person name="Feasley C.L."/>
            <person name="Dalin E."/>
            <person name="Tu H."/>
            <person name="Huang E."/>
            <person name="Barry K."/>
            <person name="Lindquist E."/>
            <person name="Shapiro H."/>
            <person name="Bruce D."/>
            <person name="Schmutz J."/>
            <person name="Salamov A."/>
            <person name="Fey P."/>
            <person name="Gaudet P."/>
            <person name="Anjard C."/>
            <person name="Babu M.M."/>
            <person name="Basu S."/>
            <person name="Bushmanova Y."/>
            <person name="van der Wel H."/>
            <person name="Katoh-Kurasawa M."/>
            <person name="Dinh C."/>
            <person name="Coutinho P.M."/>
            <person name="Saito T."/>
            <person name="Elias M."/>
            <person name="Schaap P."/>
            <person name="Kay R.R."/>
            <person name="Henrissat B."/>
            <person name="Eichinger L."/>
            <person name="Rivero F."/>
            <person name="Putnam N.H."/>
            <person name="West C.M."/>
            <person name="Loomis W.F."/>
            <person name="Chisholm R.L."/>
            <person name="Shaulsky G."/>
            <person name="Strassmann J.E."/>
            <person name="Queller D.C."/>
            <person name="Kuspa A."/>
            <person name="Grigoriev I.V."/>
        </authorList>
    </citation>
    <scope>NUCLEOTIDE SEQUENCE [LARGE SCALE GENOMIC DNA]</scope>
    <source>
        <strain evidence="2">QSDP1</strain>
    </source>
</reference>
<name>F0ZY02_DICPU</name>
<organism evidence="1 2">
    <name type="scientific">Dictyostelium purpureum</name>
    <name type="common">Slime mold</name>
    <dbReference type="NCBI Taxonomy" id="5786"/>
    <lineage>
        <taxon>Eukaryota</taxon>
        <taxon>Amoebozoa</taxon>
        <taxon>Evosea</taxon>
        <taxon>Eumycetozoa</taxon>
        <taxon>Dictyostelia</taxon>
        <taxon>Dictyosteliales</taxon>
        <taxon>Dictyosteliaceae</taxon>
        <taxon>Dictyostelium</taxon>
    </lineage>
</organism>
<dbReference type="KEGG" id="dpp:DICPUDRAFT_82913"/>
<dbReference type="GeneID" id="10506042"/>
<accession>F0ZY02</accession>
<dbReference type="VEuPathDB" id="AmoebaDB:DICPUDRAFT_82913"/>
<proteinExistence type="predicted"/>
<evidence type="ECO:0000313" key="2">
    <source>
        <dbReference type="Proteomes" id="UP000001064"/>
    </source>
</evidence>
<dbReference type="RefSeq" id="XP_003292298.1">
    <property type="nucleotide sequence ID" value="XM_003292250.1"/>
</dbReference>
<dbReference type="InParanoid" id="F0ZY02"/>
<keyword evidence="2" id="KW-1185">Reference proteome</keyword>
<dbReference type="Proteomes" id="UP000001064">
    <property type="component" value="Unassembled WGS sequence"/>
</dbReference>